<feature type="transmembrane region" description="Helical" evidence="2">
    <location>
        <begin position="106"/>
        <end position="124"/>
    </location>
</feature>
<accession>A0A2N5N5C0</accession>
<comment type="caution">
    <text evidence="3">The sequence shown here is derived from an EMBL/GenBank/DDBJ whole genome shotgun (WGS) entry which is preliminary data.</text>
</comment>
<feature type="transmembrane region" description="Helical" evidence="2">
    <location>
        <begin position="130"/>
        <end position="152"/>
    </location>
</feature>
<dbReference type="EMBL" id="NFEZ01000004">
    <property type="protein sequence ID" value="PLT45503.1"/>
    <property type="molecule type" value="Genomic_DNA"/>
</dbReference>
<keyword evidence="2" id="KW-0472">Membrane</keyword>
<evidence type="ECO:0000313" key="4">
    <source>
        <dbReference type="Proteomes" id="UP000234789"/>
    </source>
</evidence>
<feature type="transmembrane region" description="Helical" evidence="2">
    <location>
        <begin position="73"/>
        <end position="94"/>
    </location>
</feature>
<dbReference type="Gene3D" id="3.40.50.1820">
    <property type="entry name" value="alpha/beta hydrolase"/>
    <property type="match status" value="1"/>
</dbReference>
<keyword evidence="2" id="KW-0812">Transmembrane</keyword>
<keyword evidence="2" id="KW-1133">Transmembrane helix</keyword>
<organism evidence="3 4">
    <name type="scientific">Paenibacillus pasadenensis</name>
    <dbReference type="NCBI Taxonomy" id="217090"/>
    <lineage>
        <taxon>Bacteria</taxon>
        <taxon>Bacillati</taxon>
        <taxon>Bacillota</taxon>
        <taxon>Bacilli</taxon>
        <taxon>Bacillales</taxon>
        <taxon>Paenibacillaceae</taxon>
        <taxon>Paenibacillus</taxon>
    </lineage>
</organism>
<feature type="compositionally biased region" description="Low complexity" evidence="1">
    <location>
        <begin position="638"/>
        <end position="654"/>
    </location>
</feature>
<gene>
    <name evidence="3" type="ORF">B8V81_3934</name>
</gene>
<dbReference type="InterPro" id="IPR029058">
    <property type="entry name" value="AB_hydrolase_fold"/>
</dbReference>
<feature type="transmembrane region" description="Helical" evidence="2">
    <location>
        <begin position="46"/>
        <end position="67"/>
    </location>
</feature>
<feature type="region of interest" description="Disordered" evidence="1">
    <location>
        <begin position="1"/>
        <end position="22"/>
    </location>
</feature>
<dbReference type="SUPFAM" id="SSF53474">
    <property type="entry name" value="alpha/beta-Hydrolases"/>
    <property type="match status" value="1"/>
</dbReference>
<dbReference type="AlphaFoldDB" id="A0A2N5N5C0"/>
<name>A0A2N5N5C0_9BACL</name>
<feature type="region of interest" description="Disordered" evidence="1">
    <location>
        <begin position="581"/>
        <end position="666"/>
    </location>
</feature>
<feature type="region of interest" description="Disordered" evidence="1">
    <location>
        <begin position="534"/>
        <end position="553"/>
    </location>
</feature>
<evidence type="ECO:0000313" key="3">
    <source>
        <dbReference type="EMBL" id="PLT45503.1"/>
    </source>
</evidence>
<evidence type="ECO:0000256" key="1">
    <source>
        <dbReference type="SAM" id="MobiDB-lite"/>
    </source>
</evidence>
<sequence length="795" mass="83631">MSIEWGPLGRAGQPNRNPIRKPWRKRLLPQEAPGQRDTAFWRRSMAGVWIGAAFLCAACAQGLPLGFGPAYDLMAMTLAGTAALGIAAWALSWLLCWMRLPLPRRFAGGALALAAGTAGALLVAELRWTAALPLAAAYALAAAVGGVAFAAALPRLRLRRPQPLAALLCSAGALLVLPLLLSLPAPGFGGSADDADGAGAAGSAIAPDLPGRSGAYAYSVLTYGSGTGRRAEFAAEADIRTSSADASALLTDWSRLKAWYWGFEPDRMPLNGTMWLPDGDGPFPLALIVHGNHIAQQRSDAGYAYLGERLASKGYAAVSVDENFLNFSPWTGIPDDDMKLRAWLLLRHLEELKRLSGQPDGPLAGKLDSSRTLLIGHSRGGQAAAMAADAGKWFPGDAALARSVLGVAALAPTDTEEDGQRAVLEHASYLTLHGSRDADLTVFYGERQYGRVRLEPGSDRFKAAVYIEDANHSRFNADWGTMDNSLPGGLLLRQRDMLSGERQRLLAASYVGAFADAVLGGDAAARAWLLPEAEASDAKPEETSVSAAAEAGRPEAVSGVRTYRLYADADELPVADFEQEDARQAGSGVRAEAADGSSLSAEPLLDRNGSPKGSRGAVVSWGALGAAAERPGSDEDAAGSSAASEGSWLRLTGLPQPPDPGGGGLSFTAANLGRELCSEGAGCEPQALQLQVVLRDRNGAEAEVAVADALAAVEDEPFLRPAWLDGFASEGKYDRPAELARVTIRLPLSAFREAEPLLDTDSLDRLELRFRSADGGAGRIMLDDVSWYAGETAGR</sequence>
<dbReference type="Proteomes" id="UP000234789">
    <property type="component" value="Unassembled WGS sequence"/>
</dbReference>
<feature type="transmembrane region" description="Helical" evidence="2">
    <location>
        <begin position="164"/>
        <end position="183"/>
    </location>
</feature>
<reference evidence="3 4" key="1">
    <citation type="submission" date="2017-05" db="EMBL/GenBank/DDBJ databases">
        <title>Functional genome analysis of Paenibacillus pasadenensis strain R16: insights on endophytic life style and antifungal activity.</title>
        <authorList>
            <person name="Passera A."/>
            <person name="Marcolungo L."/>
            <person name="Casati P."/>
            <person name="Brasca M."/>
            <person name="Quaglino F."/>
            <person name="Delledonne M."/>
        </authorList>
    </citation>
    <scope>NUCLEOTIDE SEQUENCE [LARGE SCALE GENOMIC DNA]</scope>
    <source>
        <strain evidence="3 4">R16</strain>
    </source>
</reference>
<evidence type="ECO:0000256" key="2">
    <source>
        <dbReference type="SAM" id="Phobius"/>
    </source>
</evidence>
<protein>
    <submittedName>
        <fullName evidence="3">Putative secreted protein</fullName>
    </submittedName>
</protein>
<dbReference type="RefSeq" id="WP_146000534.1">
    <property type="nucleotide sequence ID" value="NZ_NFEZ01000004.1"/>
</dbReference>
<proteinExistence type="predicted"/>
<keyword evidence="4" id="KW-1185">Reference proteome</keyword>